<dbReference type="Gene3D" id="3.40.1370.10">
    <property type="match status" value="1"/>
</dbReference>
<keyword evidence="2 5" id="KW-0689">Ribosomal protein</keyword>
<dbReference type="GO" id="GO:0005840">
    <property type="term" value="C:ribosome"/>
    <property type="evidence" value="ECO:0007669"/>
    <property type="project" value="UniProtKB-KW"/>
</dbReference>
<dbReference type="Pfam" id="PF00573">
    <property type="entry name" value="Ribosomal_L4"/>
    <property type="match status" value="1"/>
</dbReference>
<dbReference type="PANTHER" id="PTHR10746:SF6">
    <property type="entry name" value="LARGE RIBOSOMAL SUBUNIT PROTEIN UL4M"/>
    <property type="match status" value="1"/>
</dbReference>
<dbReference type="HAMAP" id="MF_01328_B">
    <property type="entry name" value="Ribosomal_uL4_B"/>
    <property type="match status" value="1"/>
</dbReference>
<comment type="function">
    <text evidence="5">Forms part of the polypeptide exit tunnel.</text>
</comment>
<keyword evidence="3 5" id="KW-0687">Ribonucleoprotein</keyword>
<organism evidence="7 8">
    <name type="scientific">Archangium gephyra</name>
    <dbReference type="NCBI Taxonomy" id="48"/>
    <lineage>
        <taxon>Bacteria</taxon>
        <taxon>Pseudomonadati</taxon>
        <taxon>Myxococcota</taxon>
        <taxon>Myxococcia</taxon>
        <taxon>Myxococcales</taxon>
        <taxon>Cystobacterineae</taxon>
        <taxon>Archangiaceae</taxon>
        <taxon>Archangium</taxon>
    </lineage>
</organism>
<evidence type="ECO:0000313" key="7">
    <source>
        <dbReference type="EMBL" id="PZR09895.1"/>
    </source>
</evidence>
<evidence type="ECO:0000256" key="5">
    <source>
        <dbReference type="HAMAP-Rule" id="MF_01328"/>
    </source>
</evidence>
<comment type="caution">
    <text evidence="7">The sequence shown here is derived from an EMBL/GenBank/DDBJ whole genome shotgun (WGS) entry which is preliminary data.</text>
</comment>
<dbReference type="EMBL" id="QFQP01000019">
    <property type="protein sequence ID" value="PZR09895.1"/>
    <property type="molecule type" value="Genomic_DNA"/>
</dbReference>
<sequence>MAKFDVVDLSNKKVSEIELSDDLFAGEVNPHLLYEGAKMQQINRRAGTVAVKNSSLVSGGGKKPWKQKGTGRARQGSTRASHWVGGGKAMGPKPRDYTYRPPRTVRRAAVAHALALRASEKKLVFISEFPSDGKSKKAYESLTKGLKLTSALVVDEKKNDKLLRAVRNMEKFDVLPVEGVNVESVLRRESLVITVAAAKALSEALTKKRGTKKAQE</sequence>
<comment type="function">
    <text evidence="5">One of the primary rRNA binding proteins, this protein initially binds near the 5'-end of the 23S rRNA. It is important during the early stages of 50S assembly. It makes multiple contacts with different domains of the 23S rRNA in the assembled 50S subunit and ribosome.</text>
</comment>
<dbReference type="InterPro" id="IPR013005">
    <property type="entry name" value="Ribosomal_uL4-like"/>
</dbReference>
<dbReference type="InterPro" id="IPR023574">
    <property type="entry name" value="Ribosomal_uL4_dom_sf"/>
</dbReference>
<reference evidence="7 8" key="1">
    <citation type="submission" date="2017-08" db="EMBL/GenBank/DDBJ databases">
        <title>Infants hospitalized years apart are colonized by the same room-sourced microbial strains.</title>
        <authorList>
            <person name="Brooks B."/>
            <person name="Olm M.R."/>
            <person name="Firek B.A."/>
            <person name="Baker R."/>
            <person name="Thomas B.C."/>
            <person name="Morowitz M.J."/>
            <person name="Banfield J.F."/>
        </authorList>
    </citation>
    <scope>NUCLEOTIDE SEQUENCE [LARGE SCALE GENOMIC DNA]</scope>
    <source>
        <strain evidence="7">S2_003_000_R2_14</strain>
    </source>
</reference>
<evidence type="ECO:0000313" key="8">
    <source>
        <dbReference type="Proteomes" id="UP000249061"/>
    </source>
</evidence>
<evidence type="ECO:0000256" key="2">
    <source>
        <dbReference type="ARBA" id="ARBA00022980"/>
    </source>
</evidence>
<keyword evidence="5" id="KW-0699">rRNA-binding</keyword>
<dbReference type="PANTHER" id="PTHR10746">
    <property type="entry name" value="50S RIBOSOMAL PROTEIN L4"/>
    <property type="match status" value="1"/>
</dbReference>
<evidence type="ECO:0000256" key="4">
    <source>
        <dbReference type="ARBA" id="ARBA00035244"/>
    </source>
</evidence>
<dbReference type="SUPFAM" id="SSF52166">
    <property type="entry name" value="Ribosomal protein L4"/>
    <property type="match status" value="1"/>
</dbReference>
<protein>
    <recommendedName>
        <fullName evidence="4 5">Large ribosomal subunit protein uL4</fullName>
    </recommendedName>
</protein>
<evidence type="ECO:0000256" key="1">
    <source>
        <dbReference type="ARBA" id="ARBA00010528"/>
    </source>
</evidence>
<proteinExistence type="inferred from homology"/>
<dbReference type="AlphaFoldDB" id="A0A2W5TER7"/>
<comment type="similarity">
    <text evidence="1 5">Belongs to the universal ribosomal protein uL4 family.</text>
</comment>
<accession>A0A2W5TER7</accession>
<comment type="subunit">
    <text evidence="5">Part of the 50S ribosomal subunit.</text>
</comment>
<name>A0A2W5TER7_9BACT</name>
<feature type="region of interest" description="Disordered" evidence="6">
    <location>
        <begin position="53"/>
        <end position="100"/>
    </location>
</feature>
<keyword evidence="5" id="KW-0694">RNA-binding</keyword>
<evidence type="ECO:0000256" key="3">
    <source>
        <dbReference type="ARBA" id="ARBA00023274"/>
    </source>
</evidence>
<dbReference type="GO" id="GO:1990904">
    <property type="term" value="C:ribonucleoprotein complex"/>
    <property type="evidence" value="ECO:0007669"/>
    <property type="project" value="UniProtKB-KW"/>
</dbReference>
<dbReference type="GO" id="GO:0019843">
    <property type="term" value="F:rRNA binding"/>
    <property type="evidence" value="ECO:0007669"/>
    <property type="project" value="UniProtKB-UniRule"/>
</dbReference>
<dbReference type="GO" id="GO:0003735">
    <property type="term" value="F:structural constituent of ribosome"/>
    <property type="evidence" value="ECO:0007669"/>
    <property type="project" value="InterPro"/>
</dbReference>
<dbReference type="InterPro" id="IPR002136">
    <property type="entry name" value="Ribosomal_uL4"/>
</dbReference>
<dbReference type="Proteomes" id="UP000249061">
    <property type="component" value="Unassembled WGS sequence"/>
</dbReference>
<gene>
    <name evidence="5" type="primary">rplD</name>
    <name evidence="7" type="ORF">DI536_21435</name>
</gene>
<evidence type="ECO:0000256" key="6">
    <source>
        <dbReference type="SAM" id="MobiDB-lite"/>
    </source>
</evidence>
<dbReference type="NCBIfam" id="TIGR03953">
    <property type="entry name" value="rplD_bact"/>
    <property type="match status" value="1"/>
</dbReference>
<dbReference type="GO" id="GO:0006412">
    <property type="term" value="P:translation"/>
    <property type="evidence" value="ECO:0007669"/>
    <property type="project" value="UniProtKB-UniRule"/>
</dbReference>